<reference evidence="2 3" key="1">
    <citation type="submission" date="2009-01" db="EMBL/GenBank/DDBJ databases">
        <authorList>
            <person name="Fulton L."/>
            <person name="Clifton S."/>
            <person name="Fulton B."/>
            <person name="Xu J."/>
            <person name="Minx P."/>
            <person name="Pepin K.H."/>
            <person name="Johnson M."/>
            <person name="Bhonagiri V."/>
            <person name="Nash W.E."/>
            <person name="Mardis E.R."/>
            <person name="Wilson R.K."/>
        </authorList>
    </citation>
    <scope>NUCLEOTIDE SEQUENCE [LARGE SCALE GENOMIC DNA]</scope>
    <source>
        <strain evidence="2 3">DSM 5476</strain>
    </source>
</reference>
<name>C0EAZ1_9FIRM</name>
<evidence type="ECO:0000313" key="2">
    <source>
        <dbReference type="EMBL" id="EEG31349.1"/>
    </source>
</evidence>
<sequence length="333" mass="35534">MSKTKLFLTIAGALCAVGLVLSAVSFSCMGFDIKKISASPQLEEKSYSVNAEEITEINIHSEELKIRLVPTSGSEIQVHYSEGEQYSCEISAENGMLSVDFKNRARWFDTFRYGIFKDFNFVDRQILVEVPADYSGAVRLHNENAPIRVNDVSLKNLECQTSNSAIEIENATAEKVSAITSNGSVSLIGVTSADQLIAKNSNGAIRSIDIQAADATINTSNGSVSLEAMKIDTLNTSNSNGKISLKNVAASESLSAVTSNGAIQVDRLSGTDLSLRTSNGKVSGTIAGKESDYGIIANTTNGSNNLEGRIAQSDKILTISNSNGGIHITFTEQ</sequence>
<feature type="domain" description="DUF4097" evidence="1">
    <location>
        <begin position="54"/>
        <end position="191"/>
    </location>
</feature>
<evidence type="ECO:0000313" key="3">
    <source>
        <dbReference type="Proteomes" id="UP000003340"/>
    </source>
</evidence>
<dbReference type="Proteomes" id="UP000003340">
    <property type="component" value="Unassembled WGS sequence"/>
</dbReference>
<gene>
    <name evidence="2" type="ORF">CLOSTMETH_01008</name>
</gene>
<dbReference type="AlphaFoldDB" id="C0EAZ1"/>
<dbReference type="PANTHER" id="PTHR34094">
    <property type="match status" value="1"/>
</dbReference>
<dbReference type="STRING" id="537013.CLOSTMETH_01008"/>
<dbReference type="PANTHER" id="PTHR34094:SF1">
    <property type="entry name" value="PROTEIN FAM185A"/>
    <property type="match status" value="1"/>
</dbReference>
<proteinExistence type="predicted"/>
<reference evidence="2 3" key="2">
    <citation type="submission" date="2009-02" db="EMBL/GenBank/DDBJ databases">
        <title>Draft genome sequence of Clostridium methylpentosum (DSM 5476).</title>
        <authorList>
            <person name="Sudarsanam P."/>
            <person name="Ley R."/>
            <person name="Guruge J."/>
            <person name="Turnbaugh P.J."/>
            <person name="Mahowald M."/>
            <person name="Liep D."/>
            <person name="Gordon J."/>
        </authorList>
    </citation>
    <scope>NUCLEOTIDE SEQUENCE [LARGE SCALE GENOMIC DNA]</scope>
    <source>
        <strain evidence="2 3">DSM 5476</strain>
    </source>
</reference>
<dbReference type="PROSITE" id="PS51257">
    <property type="entry name" value="PROKAR_LIPOPROTEIN"/>
    <property type="match status" value="1"/>
</dbReference>
<dbReference type="InterPro" id="IPR025164">
    <property type="entry name" value="Toastrack_DUF4097"/>
</dbReference>
<dbReference type="HOGENOM" id="CLU_780111_0_0_9"/>
<dbReference type="Pfam" id="PF13349">
    <property type="entry name" value="DUF4097"/>
    <property type="match status" value="2"/>
</dbReference>
<organism evidence="2 3">
    <name type="scientific">[Clostridium] methylpentosum DSM 5476</name>
    <dbReference type="NCBI Taxonomy" id="537013"/>
    <lineage>
        <taxon>Bacteria</taxon>
        <taxon>Bacillati</taxon>
        <taxon>Bacillota</taxon>
        <taxon>Clostridia</taxon>
        <taxon>Eubacteriales</taxon>
        <taxon>Oscillospiraceae</taxon>
        <taxon>Oscillospiraceae incertae sedis</taxon>
    </lineage>
</organism>
<accession>C0EAZ1</accession>
<feature type="domain" description="DUF4097" evidence="1">
    <location>
        <begin position="193"/>
        <end position="328"/>
    </location>
</feature>
<dbReference type="eggNOG" id="COG3595">
    <property type="taxonomic scope" value="Bacteria"/>
</dbReference>
<dbReference type="EMBL" id="ACEC01000037">
    <property type="protein sequence ID" value="EEG31349.1"/>
    <property type="molecule type" value="Genomic_DNA"/>
</dbReference>
<protein>
    <recommendedName>
        <fullName evidence="1">DUF4097 domain-containing protein</fullName>
    </recommendedName>
</protein>
<comment type="caution">
    <text evidence="2">The sequence shown here is derived from an EMBL/GenBank/DDBJ whole genome shotgun (WGS) entry which is preliminary data.</text>
</comment>
<keyword evidence="3" id="KW-1185">Reference proteome</keyword>
<evidence type="ECO:0000259" key="1">
    <source>
        <dbReference type="Pfam" id="PF13349"/>
    </source>
</evidence>